<protein>
    <submittedName>
        <fullName evidence="2">Uncharacterized protein</fullName>
    </submittedName>
</protein>
<accession>A0A7G8BKF2</accession>
<gene>
    <name evidence="2" type="ORF">H7849_03320</name>
</gene>
<keyword evidence="3" id="KW-1185">Reference proteome</keyword>
<keyword evidence="1" id="KW-0812">Transmembrane</keyword>
<evidence type="ECO:0000313" key="3">
    <source>
        <dbReference type="Proteomes" id="UP000515312"/>
    </source>
</evidence>
<keyword evidence="1" id="KW-1133">Transmembrane helix</keyword>
<evidence type="ECO:0000313" key="2">
    <source>
        <dbReference type="EMBL" id="QNI33022.1"/>
    </source>
</evidence>
<proteinExistence type="predicted"/>
<dbReference type="KEGG" id="adin:H7849_03320"/>
<reference evidence="2 3" key="1">
    <citation type="submission" date="2020-08" db="EMBL/GenBank/DDBJ databases">
        <title>Edaphobacter telluris sp. nov. and Acidobacterium dinghuensis sp. nov., two acidobacteria isolated from forest soil.</title>
        <authorList>
            <person name="Fu J."/>
            <person name="Qiu L."/>
        </authorList>
    </citation>
    <scope>NUCLEOTIDE SEQUENCE [LARGE SCALE GENOMIC DNA]</scope>
    <source>
        <strain evidence="2">4Y35</strain>
    </source>
</reference>
<dbReference type="AlphaFoldDB" id="A0A7G8BKF2"/>
<dbReference type="Proteomes" id="UP000515312">
    <property type="component" value="Chromosome"/>
</dbReference>
<organism evidence="2 3">
    <name type="scientific">Alloacidobacterium dinghuense</name>
    <dbReference type="NCBI Taxonomy" id="2763107"/>
    <lineage>
        <taxon>Bacteria</taxon>
        <taxon>Pseudomonadati</taxon>
        <taxon>Acidobacteriota</taxon>
        <taxon>Terriglobia</taxon>
        <taxon>Terriglobales</taxon>
        <taxon>Acidobacteriaceae</taxon>
        <taxon>Alloacidobacterium</taxon>
    </lineage>
</organism>
<dbReference type="RefSeq" id="WP_186744118.1">
    <property type="nucleotide sequence ID" value="NZ_CP060394.1"/>
</dbReference>
<keyword evidence="1" id="KW-0472">Membrane</keyword>
<evidence type="ECO:0000256" key="1">
    <source>
        <dbReference type="SAM" id="Phobius"/>
    </source>
</evidence>
<dbReference type="EMBL" id="CP060394">
    <property type="protein sequence ID" value="QNI33022.1"/>
    <property type="molecule type" value="Genomic_DNA"/>
</dbReference>
<feature type="transmembrane region" description="Helical" evidence="1">
    <location>
        <begin position="6"/>
        <end position="23"/>
    </location>
</feature>
<name>A0A7G8BKF2_9BACT</name>
<feature type="transmembrane region" description="Helical" evidence="1">
    <location>
        <begin position="44"/>
        <end position="65"/>
    </location>
</feature>
<sequence>MAVVTLIIGIVLLGMGLLGHTFFTRTKRALHPDEHRARRWVMTIGSLVAGLWLVAFSAAQLLHYYRQ</sequence>